<sequence>MLHTISTSPFQTQDLQRCLQYLRPDDEILLLQDAVSAGIEKNSWCEAIKKSGVKIYLLEADLAARGLTDKVDNSINVIDFKGFVSITEQHESQLKWG</sequence>
<dbReference type="EMBL" id="MJIL01000053">
    <property type="protein sequence ID" value="OLQ78789.1"/>
    <property type="molecule type" value="Genomic_DNA"/>
</dbReference>
<keyword evidence="2" id="KW-1185">Reference proteome</keyword>
<protein>
    <submittedName>
        <fullName evidence="1">Sulfurtransferase TusB</fullName>
    </submittedName>
</protein>
<dbReference type="Pfam" id="PF04077">
    <property type="entry name" value="DsrH"/>
    <property type="match status" value="1"/>
</dbReference>
<dbReference type="RefSeq" id="WP_075762928.1">
    <property type="nucleotide sequence ID" value="NZ_MJIL01000053.1"/>
</dbReference>
<dbReference type="GO" id="GO:0002143">
    <property type="term" value="P:tRNA wobble position uridine thiolation"/>
    <property type="evidence" value="ECO:0007669"/>
    <property type="project" value="InterPro"/>
</dbReference>
<dbReference type="NCBIfam" id="TIGR03011">
    <property type="entry name" value="sulf_tusB_dsrH"/>
    <property type="match status" value="1"/>
</dbReference>
<dbReference type="GO" id="GO:0016740">
    <property type="term" value="F:transferase activity"/>
    <property type="evidence" value="ECO:0007669"/>
    <property type="project" value="UniProtKB-KW"/>
</dbReference>
<reference evidence="1 2" key="1">
    <citation type="submission" date="2016-09" db="EMBL/GenBank/DDBJ databases">
        <title>Photobacterium proteolyticum sp. nov. a protease producing bacterium isolated from ocean sediments of Laizhou Bay.</title>
        <authorList>
            <person name="Li Y."/>
        </authorList>
    </citation>
    <scope>NUCLEOTIDE SEQUENCE [LARGE SCALE GENOMIC DNA]</scope>
    <source>
        <strain evidence="1 2">13-12</strain>
    </source>
</reference>
<name>A0A1Q9GUH2_9GAMM</name>
<dbReference type="SUPFAM" id="SSF75169">
    <property type="entry name" value="DsrEFH-like"/>
    <property type="match status" value="1"/>
</dbReference>
<accession>A0A1Q9GUH2</accession>
<dbReference type="AlphaFoldDB" id="A0A1Q9GUH2"/>
<dbReference type="GO" id="GO:1990228">
    <property type="term" value="C:sulfurtransferase complex"/>
    <property type="evidence" value="ECO:0007669"/>
    <property type="project" value="TreeGrafter"/>
</dbReference>
<dbReference type="PANTHER" id="PTHR37526">
    <property type="entry name" value="PROTEIN TUSB"/>
    <property type="match status" value="1"/>
</dbReference>
<dbReference type="Proteomes" id="UP000186905">
    <property type="component" value="Unassembled WGS sequence"/>
</dbReference>
<comment type="caution">
    <text evidence="1">The sequence shown here is derived from an EMBL/GenBank/DDBJ whole genome shotgun (WGS) entry which is preliminary data.</text>
</comment>
<evidence type="ECO:0000313" key="1">
    <source>
        <dbReference type="EMBL" id="OLQ78789.1"/>
    </source>
</evidence>
<dbReference type="OrthoDB" id="9795117at2"/>
<dbReference type="InterPro" id="IPR027396">
    <property type="entry name" value="DsrEFH-like"/>
</dbReference>
<keyword evidence="1" id="KW-0808">Transferase</keyword>
<dbReference type="PANTHER" id="PTHR37526:SF1">
    <property type="entry name" value="PROTEIN TUSB"/>
    <property type="match status" value="1"/>
</dbReference>
<proteinExistence type="predicted"/>
<organism evidence="1 2">
    <name type="scientific">Photobacterium proteolyticum</name>
    <dbReference type="NCBI Taxonomy" id="1903952"/>
    <lineage>
        <taxon>Bacteria</taxon>
        <taxon>Pseudomonadati</taxon>
        <taxon>Pseudomonadota</taxon>
        <taxon>Gammaproteobacteria</taxon>
        <taxon>Vibrionales</taxon>
        <taxon>Vibrionaceae</taxon>
        <taxon>Photobacterium</taxon>
    </lineage>
</organism>
<dbReference type="InterPro" id="IPR007215">
    <property type="entry name" value="Sulphur_relay_TusB/DsrH"/>
</dbReference>
<dbReference type="Gene3D" id="3.40.1260.10">
    <property type="entry name" value="DsrEFH-like"/>
    <property type="match status" value="1"/>
</dbReference>
<gene>
    <name evidence="1" type="ORF">BIT28_26055</name>
</gene>
<dbReference type="STRING" id="1903952.BIT28_26055"/>
<evidence type="ECO:0000313" key="2">
    <source>
        <dbReference type="Proteomes" id="UP000186905"/>
    </source>
</evidence>